<dbReference type="PANTHER" id="PTHR45677">
    <property type="entry name" value="GLUTAMATE DECARBOXYLASE-RELATED"/>
    <property type="match status" value="1"/>
</dbReference>
<keyword evidence="4 6" id="KW-0663">Pyridoxal phosphate</keyword>
<evidence type="ECO:0000256" key="1">
    <source>
        <dbReference type="ARBA" id="ARBA00001933"/>
    </source>
</evidence>
<accession>A0ABY7FBN7</accession>
<comment type="cofactor">
    <cofactor evidence="1 6">
        <name>pyridoxal 5'-phosphate</name>
        <dbReference type="ChEBI" id="CHEBI:597326"/>
    </cofactor>
</comment>
<dbReference type="InterPro" id="IPR015421">
    <property type="entry name" value="PyrdxlP-dep_Trfase_major"/>
</dbReference>
<evidence type="ECO:0000256" key="6">
    <source>
        <dbReference type="RuleBase" id="RU000382"/>
    </source>
</evidence>
<dbReference type="SUPFAM" id="SSF53383">
    <property type="entry name" value="PLP-dependent transferases"/>
    <property type="match status" value="1"/>
</dbReference>
<dbReference type="Proteomes" id="UP001164746">
    <property type="component" value="Chromosome 11"/>
</dbReference>
<dbReference type="InterPro" id="IPR021115">
    <property type="entry name" value="Pyridoxal-P_BS"/>
</dbReference>
<evidence type="ECO:0000256" key="4">
    <source>
        <dbReference type="ARBA" id="ARBA00022898"/>
    </source>
</evidence>
<keyword evidence="9" id="KW-1185">Reference proteome</keyword>
<evidence type="ECO:0000256" key="5">
    <source>
        <dbReference type="ARBA" id="ARBA00023239"/>
    </source>
</evidence>
<organism evidence="8 9">
    <name type="scientific">Mya arenaria</name>
    <name type="common">Soft-shell clam</name>
    <dbReference type="NCBI Taxonomy" id="6604"/>
    <lineage>
        <taxon>Eukaryota</taxon>
        <taxon>Metazoa</taxon>
        <taxon>Spiralia</taxon>
        <taxon>Lophotrochozoa</taxon>
        <taxon>Mollusca</taxon>
        <taxon>Bivalvia</taxon>
        <taxon>Autobranchia</taxon>
        <taxon>Heteroconchia</taxon>
        <taxon>Euheterodonta</taxon>
        <taxon>Imparidentia</taxon>
        <taxon>Neoheterodontei</taxon>
        <taxon>Myida</taxon>
        <taxon>Myoidea</taxon>
        <taxon>Myidae</taxon>
        <taxon>Mya</taxon>
    </lineage>
</organism>
<evidence type="ECO:0000256" key="2">
    <source>
        <dbReference type="ARBA" id="ARBA00009533"/>
    </source>
</evidence>
<reference evidence="8" key="1">
    <citation type="submission" date="2022-11" db="EMBL/GenBank/DDBJ databases">
        <title>Centuries of genome instability and evolution in soft-shell clam transmissible cancer (bioRxiv).</title>
        <authorList>
            <person name="Hart S.F.M."/>
            <person name="Yonemitsu M.A."/>
            <person name="Giersch R.M."/>
            <person name="Beal B.F."/>
            <person name="Arriagada G."/>
            <person name="Davis B.W."/>
            <person name="Ostrander E.A."/>
            <person name="Goff S.P."/>
            <person name="Metzger M.J."/>
        </authorList>
    </citation>
    <scope>NUCLEOTIDE SEQUENCE</scope>
    <source>
        <strain evidence="8">MELC-2E11</strain>
        <tissue evidence="8">Siphon/mantle</tissue>
    </source>
</reference>
<dbReference type="InterPro" id="IPR002129">
    <property type="entry name" value="PyrdxlP-dep_de-COase"/>
</dbReference>
<evidence type="ECO:0000313" key="9">
    <source>
        <dbReference type="Proteomes" id="UP001164746"/>
    </source>
</evidence>
<keyword evidence="5 6" id="KW-0456">Lyase</keyword>
<protein>
    <submittedName>
        <fullName evidence="8">CSAD-like protein</fullName>
    </submittedName>
</protein>
<evidence type="ECO:0000256" key="3">
    <source>
        <dbReference type="ARBA" id="ARBA00022793"/>
    </source>
</evidence>
<evidence type="ECO:0000256" key="7">
    <source>
        <dbReference type="SAM" id="MobiDB-lite"/>
    </source>
</evidence>
<dbReference type="InterPro" id="IPR015424">
    <property type="entry name" value="PyrdxlP-dep_Trfase"/>
</dbReference>
<evidence type="ECO:0000313" key="8">
    <source>
        <dbReference type="EMBL" id="WAR18391.1"/>
    </source>
</evidence>
<name>A0ABY7FBN7_MYAAR</name>
<dbReference type="Pfam" id="PF00282">
    <property type="entry name" value="Pyridoxal_deC"/>
    <property type="match status" value="1"/>
</dbReference>
<gene>
    <name evidence="8" type="ORF">MAR_000229</name>
</gene>
<comment type="similarity">
    <text evidence="2 6">Belongs to the group II decarboxylase family.</text>
</comment>
<proteinExistence type="inferred from homology"/>
<keyword evidence="3" id="KW-0210">Decarboxylase</keyword>
<sequence>MKSVTMKTNGFSKQLNGDIHAATKRTTEREEIGHCPVSNGVNGRHVGVGANEGAQVDERVSTVQTSLPFLRKLVDVIIQDGLVDAMDRNTKVCEFLPPAELKARFPEFPIGQEPASDAQLVDVCKKIIKYSVKTVNPRFFNQLFGGMDVHALGGAWLTEALNSSQYTYEVAPVFTLLEKEIFNKMLGLIGFQGGDAIFVPGGSMGNVYGMNVARYRKFPEVKEKGLYSLKKPIALFTSDKGHYSITKGAAMLGLGTGNIFKVGTDSMGRMLPKNLEKQVEAARSQGYEPYFVNATAGTTVLGAYDRLDAIADVCERLGLWLHVDGAWGGSVAVSRKYRHLIQGIERADSMTWNPHKMMGAPLQCSVFLTKHKGVLQECHSAHARYLFQQDKNYDVSYDTGDMSLQCGRKIDVLKLWLLHLASEIRKTAGFRLIAEPECTNVCFWYIPPSMRGQTEDSAWFDRLAKIDSSA</sequence>
<dbReference type="PROSITE" id="PS00392">
    <property type="entry name" value="DDC_GAD_HDC_YDC"/>
    <property type="match status" value="1"/>
</dbReference>
<dbReference type="Gene3D" id="3.40.640.10">
    <property type="entry name" value="Type I PLP-dependent aspartate aminotransferase-like (Major domain)"/>
    <property type="match status" value="1"/>
</dbReference>
<dbReference type="EMBL" id="CP111022">
    <property type="protein sequence ID" value="WAR18391.1"/>
    <property type="molecule type" value="Genomic_DNA"/>
</dbReference>
<feature type="region of interest" description="Disordered" evidence="7">
    <location>
        <begin position="25"/>
        <end position="44"/>
    </location>
</feature>
<dbReference type="PANTHER" id="PTHR45677:SF8">
    <property type="entry name" value="CYSTEINE SULFINIC ACID DECARBOXYLASE"/>
    <property type="match status" value="1"/>
</dbReference>
<dbReference type="Gene3D" id="3.90.1150.170">
    <property type="match status" value="2"/>
</dbReference>